<accession>A0A8J5WLV2</accession>
<evidence type="ECO:0000313" key="2">
    <source>
        <dbReference type="Proteomes" id="UP000729402"/>
    </source>
</evidence>
<protein>
    <submittedName>
        <fullName evidence="1">Uncharacterized protein</fullName>
    </submittedName>
</protein>
<sequence>MMVLFDRSDKSLLPSFLYTSTVRSFVDASYSPYPSHSYCYQRWRTLHDRDVLPGVLRHLTAGGIASYELTHTVIMPLDLVKCNMQVRAHRLDLLLAALDAYREEVQEKYMKDDQFVKKRSKSRQTRMPISFFLSIVLT</sequence>
<organism evidence="1 2">
    <name type="scientific">Zizania palustris</name>
    <name type="common">Northern wild rice</name>
    <dbReference type="NCBI Taxonomy" id="103762"/>
    <lineage>
        <taxon>Eukaryota</taxon>
        <taxon>Viridiplantae</taxon>
        <taxon>Streptophyta</taxon>
        <taxon>Embryophyta</taxon>
        <taxon>Tracheophyta</taxon>
        <taxon>Spermatophyta</taxon>
        <taxon>Magnoliopsida</taxon>
        <taxon>Liliopsida</taxon>
        <taxon>Poales</taxon>
        <taxon>Poaceae</taxon>
        <taxon>BOP clade</taxon>
        <taxon>Oryzoideae</taxon>
        <taxon>Oryzeae</taxon>
        <taxon>Zizaniinae</taxon>
        <taxon>Zizania</taxon>
    </lineage>
</organism>
<dbReference type="EMBL" id="JAAALK010000080">
    <property type="protein sequence ID" value="KAG8091398.1"/>
    <property type="molecule type" value="Genomic_DNA"/>
</dbReference>
<evidence type="ECO:0000313" key="1">
    <source>
        <dbReference type="EMBL" id="KAG8091398.1"/>
    </source>
</evidence>
<dbReference type="AlphaFoldDB" id="A0A8J5WLV2"/>
<comment type="caution">
    <text evidence="1">The sequence shown here is derived from an EMBL/GenBank/DDBJ whole genome shotgun (WGS) entry which is preliminary data.</text>
</comment>
<reference evidence="1" key="1">
    <citation type="journal article" date="2021" name="bioRxiv">
        <title>Whole Genome Assembly and Annotation of Northern Wild Rice, Zizania palustris L., Supports a Whole Genome Duplication in the Zizania Genus.</title>
        <authorList>
            <person name="Haas M."/>
            <person name="Kono T."/>
            <person name="Macchietto M."/>
            <person name="Millas R."/>
            <person name="McGilp L."/>
            <person name="Shao M."/>
            <person name="Duquette J."/>
            <person name="Hirsch C.N."/>
            <person name="Kimball J."/>
        </authorList>
    </citation>
    <scope>NUCLEOTIDE SEQUENCE</scope>
    <source>
        <tissue evidence="1">Fresh leaf tissue</tissue>
    </source>
</reference>
<keyword evidence="2" id="KW-1185">Reference proteome</keyword>
<reference evidence="1" key="2">
    <citation type="submission" date="2021-02" db="EMBL/GenBank/DDBJ databases">
        <authorList>
            <person name="Kimball J.A."/>
            <person name="Haas M.W."/>
            <person name="Macchietto M."/>
            <person name="Kono T."/>
            <person name="Duquette J."/>
            <person name="Shao M."/>
        </authorList>
    </citation>
    <scope>NUCLEOTIDE SEQUENCE</scope>
    <source>
        <tissue evidence="1">Fresh leaf tissue</tissue>
    </source>
</reference>
<dbReference type="Proteomes" id="UP000729402">
    <property type="component" value="Unassembled WGS sequence"/>
</dbReference>
<proteinExistence type="predicted"/>
<dbReference type="OrthoDB" id="427452at2759"/>
<gene>
    <name evidence="1" type="ORF">GUJ93_ZPchr0012g19781</name>
</gene>
<name>A0A8J5WLV2_ZIZPA</name>